<evidence type="ECO:0000313" key="1">
    <source>
        <dbReference type="EMBL" id="OMO55721.1"/>
    </source>
</evidence>
<evidence type="ECO:0000313" key="2">
    <source>
        <dbReference type="Proteomes" id="UP000188268"/>
    </source>
</evidence>
<name>A0A1R3GCD6_COCAP</name>
<comment type="caution">
    <text evidence="1">The sequence shown here is derived from an EMBL/GenBank/DDBJ whole genome shotgun (WGS) entry which is preliminary data.</text>
</comment>
<accession>A0A1R3GCD6</accession>
<keyword evidence="2" id="KW-1185">Reference proteome</keyword>
<organism evidence="1 2">
    <name type="scientific">Corchorus capsularis</name>
    <name type="common">Jute</name>
    <dbReference type="NCBI Taxonomy" id="210143"/>
    <lineage>
        <taxon>Eukaryota</taxon>
        <taxon>Viridiplantae</taxon>
        <taxon>Streptophyta</taxon>
        <taxon>Embryophyta</taxon>
        <taxon>Tracheophyta</taxon>
        <taxon>Spermatophyta</taxon>
        <taxon>Magnoliopsida</taxon>
        <taxon>eudicotyledons</taxon>
        <taxon>Gunneridae</taxon>
        <taxon>Pentapetalae</taxon>
        <taxon>rosids</taxon>
        <taxon>malvids</taxon>
        <taxon>Malvales</taxon>
        <taxon>Malvaceae</taxon>
        <taxon>Grewioideae</taxon>
        <taxon>Apeibeae</taxon>
        <taxon>Corchorus</taxon>
    </lineage>
</organism>
<protein>
    <submittedName>
        <fullName evidence="1">Uncharacterized protein</fullName>
    </submittedName>
</protein>
<dbReference type="Proteomes" id="UP000188268">
    <property type="component" value="Unassembled WGS sequence"/>
</dbReference>
<dbReference type="AlphaFoldDB" id="A0A1R3GCD6"/>
<reference evidence="1 2" key="1">
    <citation type="submission" date="2013-09" db="EMBL/GenBank/DDBJ databases">
        <title>Corchorus capsularis genome sequencing.</title>
        <authorList>
            <person name="Alam M."/>
            <person name="Haque M.S."/>
            <person name="Islam M.S."/>
            <person name="Emdad E.M."/>
            <person name="Islam M.M."/>
            <person name="Ahmed B."/>
            <person name="Halim A."/>
            <person name="Hossen Q.M.M."/>
            <person name="Hossain M.Z."/>
            <person name="Ahmed R."/>
            <person name="Khan M.M."/>
            <person name="Islam R."/>
            <person name="Rashid M.M."/>
            <person name="Khan S.A."/>
            <person name="Rahman M.S."/>
            <person name="Alam M."/>
        </authorList>
    </citation>
    <scope>NUCLEOTIDE SEQUENCE [LARGE SCALE GENOMIC DNA]</scope>
    <source>
        <strain evidence="2">cv. CVL-1</strain>
        <tissue evidence="1">Whole seedling</tissue>
    </source>
</reference>
<proteinExistence type="predicted"/>
<dbReference type="EMBL" id="AWWV01014577">
    <property type="protein sequence ID" value="OMO55721.1"/>
    <property type="molecule type" value="Genomic_DNA"/>
</dbReference>
<dbReference type="Gramene" id="OMO55721">
    <property type="protein sequence ID" value="OMO55721"/>
    <property type="gene ID" value="CCACVL1_27060"/>
</dbReference>
<feature type="non-terminal residue" evidence="1">
    <location>
        <position position="1"/>
    </location>
</feature>
<sequence length="53" mass="5916">VYLMKFPSAFVCCRACEVLSMLLACAFSFANASCTRRAYQSLITQQVNFSLPN</sequence>
<gene>
    <name evidence="1" type="ORF">CCACVL1_27060</name>
</gene>